<keyword evidence="3" id="KW-1185">Reference proteome</keyword>
<gene>
    <name evidence="2" type="ORF">C7476_115133</name>
</gene>
<dbReference type="EMBL" id="QPJM01000015">
    <property type="protein sequence ID" value="RCW80168.1"/>
    <property type="molecule type" value="Genomic_DNA"/>
</dbReference>
<feature type="compositionally biased region" description="Basic and acidic residues" evidence="1">
    <location>
        <begin position="77"/>
        <end position="92"/>
    </location>
</feature>
<feature type="region of interest" description="Disordered" evidence="1">
    <location>
        <begin position="77"/>
        <end position="119"/>
    </location>
</feature>
<dbReference type="Proteomes" id="UP000253324">
    <property type="component" value="Unassembled WGS sequence"/>
</dbReference>
<comment type="caution">
    <text evidence="2">The sequence shown here is derived from an EMBL/GenBank/DDBJ whole genome shotgun (WGS) entry which is preliminary data.</text>
</comment>
<protein>
    <submittedName>
        <fullName evidence="2">Uncharacterized protein</fullName>
    </submittedName>
</protein>
<reference evidence="2 3" key="1">
    <citation type="submission" date="2018-07" db="EMBL/GenBank/DDBJ databases">
        <title>Genomic Encyclopedia of Type Strains, Phase III (KMG-III): the genomes of soil and plant-associated and newly described type strains.</title>
        <authorList>
            <person name="Whitman W."/>
        </authorList>
    </citation>
    <scope>NUCLEOTIDE SEQUENCE [LARGE SCALE GENOMIC DNA]</scope>
    <source>
        <strain evidence="2 3">31-25a</strain>
    </source>
</reference>
<evidence type="ECO:0000256" key="1">
    <source>
        <dbReference type="SAM" id="MobiDB-lite"/>
    </source>
</evidence>
<dbReference type="AlphaFoldDB" id="A0A368YKX4"/>
<sequence>MSTTIAERNKPQWQALGVALTFCTLLGGLAYWPINTATTDLKASVLAITGRMVSRQEMEWRQARGAEDRARMEVSVKSLQEDQVPRKEHERVWQSYDQEITNERESRMASNQNSARLTR</sequence>
<evidence type="ECO:0000313" key="3">
    <source>
        <dbReference type="Proteomes" id="UP000253324"/>
    </source>
</evidence>
<organism evidence="2 3">
    <name type="scientific">Phyllobacterium bourgognense</name>
    <dbReference type="NCBI Taxonomy" id="314236"/>
    <lineage>
        <taxon>Bacteria</taxon>
        <taxon>Pseudomonadati</taxon>
        <taxon>Pseudomonadota</taxon>
        <taxon>Alphaproteobacteria</taxon>
        <taxon>Hyphomicrobiales</taxon>
        <taxon>Phyllobacteriaceae</taxon>
        <taxon>Phyllobacterium</taxon>
    </lineage>
</organism>
<evidence type="ECO:0000313" key="2">
    <source>
        <dbReference type="EMBL" id="RCW80168.1"/>
    </source>
</evidence>
<accession>A0A368YKX4</accession>
<feature type="compositionally biased region" description="Polar residues" evidence="1">
    <location>
        <begin position="108"/>
        <end position="119"/>
    </location>
</feature>
<proteinExistence type="predicted"/>
<name>A0A368YKX4_9HYPH</name>